<keyword evidence="2" id="KW-1185">Reference proteome</keyword>
<protein>
    <recommendedName>
        <fullName evidence="3">Head-tail adaptor protein</fullName>
    </recommendedName>
</protein>
<sequence length="117" mass="13506">MLNKFQQKLHFTKQEFDYDNDLGANIQQEVILFSEWADVQNVSEQAELNGVQLVELGYSHTAKTRWISGVSSKMKCHRNLRQPDRSILKQSFIVTAYEPIGQDNKYMLLKLSQVVAS</sequence>
<proteinExistence type="predicted"/>
<dbReference type="Proteomes" id="UP001061070">
    <property type="component" value="Unassembled WGS sequence"/>
</dbReference>
<dbReference type="EMBL" id="BAQW01000017">
    <property type="protein sequence ID" value="GBR17530.1"/>
    <property type="molecule type" value="Genomic_DNA"/>
</dbReference>
<accession>A0ABQ0QFR7</accession>
<evidence type="ECO:0000313" key="2">
    <source>
        <dbReference type="Proteomes" id="UP001061070"/>
    </source>
</evidence>
<organism evidence="1 2">
    <name type="scientific">Gluconobacter frateurii NRIC 0228</name>
    <dbReference type="NCBI Taxonomy" id="1307946"/>
    <lineage>
        <taxon>Bacteria</taxon>
        <taxon>Pseudomonadati</taxon>
        <taxon>Pseudomonadota</taxon>
        <taxon>Alphaproteobacteria</taxon>
        <taxon>Acetobacterales</taxon>
        <taxon>Acetobacteraceae</taxon>
        <taxon>Gluconobacter</taxon>
    </lineage>
</organism>
<name>A0ABQ0QFR7_9PROT</name>
<reference evidence="1" key="1">
    <citation type="submission" date="2013-04" db="EMBL/GenBank/DDBJ databases">
        <title>The genome sequencing project of 58 acetic acid bacteria.</title>
        <authorList>
            <person name="Okamoto-Kainuma A."/>
            <person name="Ishikawa M."/>
            <person name="Umino S."/>
            <person name="Koizumi Y."/>
            <person name="Shiwa Y."/>
            <person name="Yoshikawa H."/>
            <person name="Matsutani M."/>
            <person name="Matsushita K."/>
        </authorList>
    </citation>
    <scope>NUCLEOTIDE SEQUENCE</scope>
    <source>
        <strain evidence="1">NRIC 0228</strain>
    </source>
</reference>
<evidence type="ECO:0008006" key="3">
    <source>
        <dbReference type="Google" id="ProtNLM"/>
    </source>
</evidence>
<comment type="caution">
    <text evidence="1">The sequence shown here is derived from an EMBL/GenBank/DDBJ whole genome shotgun (WGS) entry which is preliminary data.</text>
</comment>
<evidence type="ECO:0000313" key="1">
    <source>
        <dbReference type="EMBL" id="GBR17530.1"/>
    </source>
</evidence>
<gene>
    <name evidence="1" type="ORF">AA0228_3049</name>
</gene>
<dbReference type="RefSeq" id="WP_099183171.1">
    <property type="nucleotide sequence ID" value="NZ_BAQW01000017.1"/>
</dbReference>